<organism evidence="5 6">
    <name type="scientific">Rhododendron simsii</name>
    <name type="common">Sims's rhododendron</name>
    <dbReference type="NCBI Taxonomy" id="118357"/>
    <lineage>
        <taxon>Eukaryota</taxon>
        <taxon>Viridiplantae</taxon>
        <taxon>Streptophyta</taxon>
        <taxon>Embryophyta</taxon>
        <taxon>Tracheophyta</taxon>
        <taxon>Spermatophyta</taxon>
        <taxon>Magnoliopsida</taxon>
        <taxon>eudicotyledons</taxon>
        <taxon>Gunneridae</taxon>
        <taxon>Pentapetalae</taxon>
        <taxon>asterids</taxon>
        <taxon>Ericales</taxon>
        <taxon>Ericaceae</taxon>
        <taxon>Ericoideae</taxon>
        <taxon>Rhodoreae</taxon>
        <taxon>Rhododendron</taxon>
    </lineage>
</organism>
<dbReference type="EMBL" id="WJXA01000004">
    <property type="protein sequence ID" value="KAF7145764.1"/>
    <property type="molecule type" value="Genomic_DNA"/>
</dbReference>
<evidence type="ECO:0000313" key="6">
    <source>
        <dbReference type="Proteomes" id="UP000626092"/>
    </source>
</evidence>
<feature type="repeat" description="PPR" evidence="3">
    <location>
        <begin position="63"/>
        <end position="97"/>
    </location>
</feature>
<accession>A0A834LN25</accession>
<name>A0A834LN25_RHOSS</name>
<feature type="repeat" description="PPR" evidence="3">
    <location>
        <begin position="416"/>
        <end position="450"/>
    </location>
</feature>
<feature type="repeat" description="PPR" evidence="3">
    <location>
        <begin position="133"/>
        <end position="167"/>
    </location>
</feature>
<dbReference type="PROSITE" id="PS51375">
    <property type="entry name" value="PPR"/>
    <property type="match status" value="9"/>
</dbReference>
<dbReference type="Pfam" id="PF01535">
    <property type="entry name" value="PPR"/>
    <property type="match status" value="2"/>
</dbReference>
<dbReference type="SUPFAM" id="SSF48452">
    <property type="entry name" value="TPR-like"/>
    <property type="match status" value="1"/>
</dbReference>
<keyword evidence="2" id="KW-0677">Repeat</keyword>
<comment type="similarity">
    <text evidence="1">Belongs to the PPR family. P subfamily.</text>
</comment>
<dbReference type="AlphaFoldDB" id="A0A834LN25"/>
<evidence type="ECO:0000256" key="3">
    <source>
        <dbReference type="PROSITE-ProRule" id="PRU00708"/>
    </source>
</evidence>
<dbReference type="Gene3D" id="1.25.40.10">
    <property type="entry name" value="Tetratricopeptide repeat domain"/>
    <property type="match status" value="5"/>
</dbReference>
<feature type="repeat" description="PPR" evidence="3">
    <location>
        <begin position="168"/>
        <end position="202"/>
    </location>
</feature>
<evidence type="ECO:0000256" key="4">
    <source>
        <dbReference type="SAM" id="MobiDB-lite"/>
    </source>
</evidence>
<sequence>MHGLCNTGKMEEAVALWEESKKNHLVPNVYTYGVLIDGYCKANKLEEGISLFNELLRQNVELNSVVYKTLIGAYCKIGNLVEAFILRDDMTRRGVPRTPTTYSSLIHQLCNIGQVEEARHLIQEMRTEGLLPNVVCYTALIGGYSKLGQMDKVEDVLQEISSHGIFPNKITYTVIIDGYCKSGNVKVAEKLLAEMVEKGMVLDTVRFVDAPQRKYVGGVVGISNVERNLFTYANLVDVIEEMGCPRNSIIYHKLPSADLDVGLVGLTGDIDLLDMFATHEGFNVPIEVYVDSPGMYNGSEDDDEEFNVPRELDLDTEHEGDEGDSESDTSGLVMSSEENEYDVPIEDEVQEVQKRVCTGSKLMDDLSDGDSSDNNQLTFPSETQGLMRLRTWLILKRFNSALRFIREMLLRNLRPNDGLMIALVGGLCKEGKHSEAIDLWFRLLEKRFDPNIVISNTLIHGLYQAGNTLEVIRILKEMLERGIVKVAEKLLAEMVEKGMVLDTVTYNVLTNGFCEENNVEGGFKIGNQMSHRGVALDEITYTTLIHWWVQPSTVAKQE</sequence>
<dbReference type="InterPro" id="IPR002885">
    <property type="entry name" value="PPR_rpt"/>
</dbReference>
<dbReference type="OrthoDB" id="1746158at2759"/>
<evidence type="ECO:0008006" key="7">
    <source>
        <dbReference type="Google" id="ProtNLM"/>
    </source>
</evidence>
<comment type="caution">
    <text evidence="5">The sequence shown here is derived from an EMBL/GenBank/DDBJ whole genome shotgun (WGS) entry which is preliminary data.</text>
</comment>
<evidence type="ECO:0000256" key="1">
    <source>
        <dbReference type="ARBA" id="ARBA00007626"/>
    </source>
</evidence>
<gene>
    <name evidence="5" type="ORF">RHSIM_Rhsim04G0146100</name>
</gene>
<feature type="repeat" description="PPR" evidence="3">
    <location>
        <begin position="1"/>
        <end position="27"/>
    </location>
</feature>
<protein>
    <recommendedName>
        <fullName evidence="7">Pentatricopeptide repeat-containing protein</fullName>
    </recommendedName>
</protein>
<dbReference type="Proteomes" id="UP000626092">
    <property type="component" value="Unassembled WGS sequence"/>
</dbReference>
<feature type="compositionally biased region" description="Acidic residues" evidence="4">
    <location>
        <begin position="337"/>
        <end position="348"/>
    </location>
</feature>
<evidence type="ECO:0000313" key="5">
    <source>
        <dbReference type="EMBL" id="KAF7145764.1"/>
    </source>
</evidence>
<keyword evidence="6" id="KW-1185">Reference proteome</keyword>
<proteinExistence type="inferred from homology"/>
<feature type="region of interest" description="Disordered" evidence="4">
    <location>
        <begin position="315"/>
        <end position="348"/>
    </location>
</feature>
<dbReference type="Pfam" id="PF13041">
    <property type="entry name" value="PPR_2"/>
    <property type="match status" value="4"/>
</dbReference>
<feature type="repeat" description="PPR" evidence="3">
    <location>
        <begin position="451"/>
        <end position="485"/>
    </location>
</feature>
<reference evidence="5" key="1">
    <citation type="submission" date="2019-11" db="EMBL/GenBank/DDBJ databases">
        <authorList>
            <person name="Liu Y."/>
            <person name="Hou J."/>
            <person name="Li T.-Q."/>
            <person name="Guan C.-H."/>
            <person name="Wu X."/>
            <person name="Wu H.-Z."/>
            <person name="Ling F."/>
            <person name="Zhang R."/>
            <person name="Shi X.-G."/>
            <person name="Ren J.-P."/>
            <person name="Chen E.-F."/>
            <person name="Sun J.-M."/>
        </authorList>
    </citation>
    <scope>NUCLEOTIDE SEQUENCE</scope>
    <source>
        <strain evidence="5">Adult_tree_wgs_1</strain>
        <tissue evidence="5">Leaves</tissue>
    </source>
</reference>
<feature type="repeat" description="PPR" evidence="3">
    <location>
        <begin position="28"/>
        <end position="62"/>
    </location>
</feature>
<feature type="repeat" description="PPR" evidence="3">
    <location>
        <begin position="502"/>
        <end position="536"/>
    </location>
</feature>
<feature type="repeat" description="PPR" evidence="3">
    <location>
        <begin position="98"/>
        <end position="132"/>
    </location>
</feature>
<evidence type="ECO:0000256" key="2">
    <source>
        <dbReference type="ARBA" id="ARBA00022737"/>
    </source>
</evidence>
<dbReference type="NCBIfam" id="TIGR00756">
    <property type="entry name" value="PPR"/>
    <property type="match status" value="9"/>
</dbReference>
<feature type="compositionally biased region" description="Acidic residues" evidence="4">
    <location>
        <begin position="318"/>
        <end position="327"/>
    </location>
</feature>
<dbReference type="PANTHER" id="PTHR47941">
    <property type="entry name" value="PENTATRICOPEPTIDE REPEAT-CONTAINING PROTEIN 3, MITOCHONDRIAL"/>
    <property type="match status" value="1"/>
</dbReference>
<dbReference type="InterPro" id="IPR011990">
    <property type="entry name" value="TPR-like_helical_dom_sf"/>
</dbReference>